<dbReference type="EMBL" id="CP134878">
    <property type="protein sequence ID" value="WNM20109.1"/>
    <property type="molecule type" value="Genomic_DNA"/>
</dbReference>
<sequence length="134" mass="15095">MTNVLVLFLGFLLLGYSNASLNPTIVPFLQSQSTTQKIEREAENTSKLKGISKIAEEDLLAALEKVYCDNEEIHESENSNSNSPVYLANNNPDEGVTLLLLDKKSSSLSAIFDLENLQHNRLFILFHSWKFHLI</sequence>
<gene>
    <name evidence="2" type="ORF">RN605_12545</name>
    <name evidence="1" type="ORF">RN608_05375</name>
</gene>
<evidence type="ECO:0000313" key="1">
    <source>
        <dbReference type="EMBL" id="WNM20109.1"/>
    </source>
</evidence>
<keyword evidence="3" id="KW-1185">Reference proteome</keyword>
<accession>A0AA96EX73</accession>
<name>A0AA96EX73_9FLAO</name>
<evidence type="ECO:0000313" key="2">
    <source>
        <dbReference type="EMBL" id="WNM21499.1"/>
    </source>
</evidence>
<reference evidence="1 3" key="1">
    <citation type="submission" date="2023-09" db="EMBL/GenBank/DDBJ databases">
        <title>Flavobacterium sp. a novel bacteria isolate from Pepper rhizosphere.</title>
        <authorList>
            <person name="Peng Y."/>
            <person name="Lee J."/>
        </authorList>
    </citation>
    <scope>NUCLEOTIDE SEQUENCE</scope>
    <source>
        <strain evidence="1">PMR2A8</strain>
        <strain evidence="2 3">PMTSA4</strain>
    </source>
</reference>
<organism evidence="1">
    <name type="scientific">Flavobacterium capsici</name>
    <dbReference type="NCBI Taxonomy" id="3075618"/>
    <lineage>
        <taxon>Bacteria</taxon>
        <taxon>Pseudomonadati</taxon>
        <taxon>Bacteroidota</taxon>
        <taxon>Flavobacteriia</taxon>
        <taxon>Flavobacteriales</taxon>
        <taxon>Flavobacteriaceae</taxon>
        <taxon>Flavobacterium</taxon>
    </lineage>
</organism>
<dbReference type="AlphaFoldDB" id="A0AA96EX73"/>
<accession>A0AA96F064</accession>
<dbReference type="EMBL" id="CP134890">
    <property type="protein sequence ID" value="WNM21499.1"/>
    <property type="molecule type" value="Genomic_DNA"/>
</dbReference>
<protein>
    <submittedName>
        <fullName evidence="1">Uncharacterized protein</fullName>
    </submittedName>
</protein>
<proteinExistence type="predicted"/>
<evidence type="ECO:0000313" key="3">
    <source>
        <dbReference type="Proteomes" id="UP001304515"/>
    </source>
</evidence>
<dbReference type="Proteomes" id="UP001304515">
    <property type="component" value="Chromosome"/>
</dbReference>
<dbReference type="RefSeq" id="WP_313325233.1">
    <property type="nucleotide sequence ID" value="NZ_CP134878.1"/>
</dbReference>
<dbReference type="KEGG" id="fcj:RN605_12545"/>